<dbReference type="InterPro" id="IPR000306">
    <property type="entry name" value="Znf_FYVE"/>
</dbReference>
<feature type="domain" description="FYVE-type" evidence="6">
    <location>
        <begin position="110"/>
        <end position="160"/>
    </location>
</feature>
<evidence type="ECO:0000256" key="2">
    <source>
        <dbReference type="ARBA" id="ARBA00022771"/>
    </source>
</evidence>
<dbReference type="InterPro" id="IPR011011">
    <property type="entry name" value="Znf_FYVE_PHD"/>
</dbReference>
<dbReference type="InterPro" id="IPR013083">
    <property type="entry name" value="Znf_RING/FYVE/PHD"/>
</dbReference>
<reference evidence="7" key="2">
    <citation type="journal article" date="2023" name="Microbiol Resour">
        <title>Decontamination and Annotation of the Draft Genome Sequence of the Oomycete Lagenidium giganteum ARSEF 373.</title>
        <authorList>
            <person name="Morgan W.R."/>
            <person name="Tartar A."/>
        </authorList>
    </citation>
    <scope>NUCLEOTIDE SEQUENCE</scope>
    <source>
        <strain evidence="7">ARSEF 373</strain>
    </source>
</reference>
<dbReference type="InterPro" id="IPR014830">
    <property type="entry name" value="Glycolipid_transfer_prot_dom"/>
</dbReference>
<dbReference type="AlphaFoldDB" id="A0AAV2YJR1"/>
<comment type="caution">
    <text evidence="7">The sequence shown here is derived from an EMBL/GenBank/DDBJ whole genome shotgun (WGS) entry which is preliminary data.</text>
</comment>
<keyword evidence="2 4" id="KW-0863">Zinc-finger</keyword>
<dbReference type="Proteomes" id="UP001146120">
    <property type="component" value="Unassembled WGS sequence"/>
</dbReference>
<feature type="region of interest" description="Disordered" evidence="5">
    <location>
        <begin position="48"/>
        <end position="79"/>
    </location>
</feature>
<evidence type="ECO:0000259" key="6">
    <source>
        <dbReference type="PROSITE" id="PS50178"/>
    </source>
</evidence>
<dbReference type="SUPFAM" id="SSF57903">
    <property type="entry name" value="FYVE/PHD zinc finger"/>
    <property type="match status" value="1"/>
</dbReference>
<reference evidence="7" key="1">
    <citation type="submission" date="2022-11" db="EMBL/GenBank/DDBJ databases">
        <authorList>
            <person name="Morgan W.R."/>
            <person name="Tartar A."/>
        </authorList>
    </citation>
    <scope>NUCLEOTIDE SEQUENCE</scope>
    <source>
        <strain evidence="7">ARSEF 373</strain>
    </source>
</reference>
<evidence type="ECO:0000256" key="4">
    <source>
        <dbReference type="PROSITE-ProRule" id="PRU00091"/>
    </source>
</evidence>
<evidence type="ECO:0000256" key="1">
    <source>
        <dbReference type="ARBA" id="ARBA00022723"/>
    </source>
</evidence>
<dbReference type="GO" id="GO:0008270">
    <property type="term" value="F:zinc ion binding"/>
    <property type="evidence" value="ECO:0007669"/>
    <property type="project" value="UniProtKB-KW"/>
</dbReference>
<feature type="region of interest" description="Disordered" evidence="5">
    <location>
        <begin position="190"/>
        <end position="210"/>
    </location>
</feature>
<dbReference type="EMBL" id="DAKRPA010000329">
    <property type="protein sequence ID" value="DAZ93274.1"/>
    <property type="molecule type" value="Genomic_DNA"/>
</dbReference>
<evidence type="ECO:0000313" key="7">
    <source>
        <dbReference type="EMBL" id="DAZ93274.1"/>
    </source>
</evidence>
<dbReference type="Pfam" id="PF08718">
    <property type="entry name" value="GLTP"/>
    <property type="match status" value="1"/>
</dbReference>
<keyword evidence="3" id="KW-0862">Zinc</keyword>
<name>A0AAV2YJR1_9STRA</name>
<dbReference type="GO" id="GO:1902388">
    <property type="term" value="F:ceramide 1-phosphate transfer activity"/>
    <property type="evidence" value="ECO:0007669"/>
    <property type="project" value="TreeGrafter"/>
</dbReference>
<dbReference type="GO" id="GO:0016020">
    <property type="term" value="C:membrane"/>
    <property type="evidence" value="ECO:0007669"/>
    <property type="project" value="TreeGrafter"/>
</dbReference>
<dbReference type="InterPro" id="IPR036497">
    <property type="entry name" value="GLTP_sf"/>
</dbReference>
<accession>A0AAV2YJR1</accession>
<gene>
    <name evidence="7" type="ORF">N0F65_010898</name>
</gene>
<proteinExistence type="predicted"/>
<dbReference type="GO" id="GO:1902387">
    <property type="term" value="F:ceramide 1-phosphate binding"/>
    <property type="evidence" value="ECO:0007669"/>
    <property type="project" value="TreeGrafter"/>
</dbReference>
<evidence type="ECO:0000313" key="8">
    <source>
        <dbReference type="Proteomes" id="UP001146120"/>
    </source>
</evidence>
<dbReference type="PANTHER" id="PTHR10219">
    <property type="entry name" value="GLYCOLIPID TRANSFER PROTEIN-RELATED"/>
    <property type="match status" value="1"/>
</dbReference>
<dbReference type="SUPFAM" id="SSF110004">
    <property type="entry name" value="Glycolipid transfer protein, GLTP"/>
    <property type="match status" value="1"/>
</dbReference>
<dbReference type="Gene3D" id="1.10.3520.10">
    <property type="entry name" value="Glycolipid transfer protein"/>
    <property type="match status" value="1"/>
</dbReference>
<dbReference type="SMART" id="SM00064">
    <property type="entry name" value="FYVE"/>
    <property type="match status" value="1"/>
</dbReference>
<keyword evidence="1" id="KW-0479">Metal-binding</keyword>
<feature type="region of interest" description="Disordered" evidence="5">
    <location>
        <begin position="356"/>
        <end position="375"/>
    </location>
</feature>
<protein>
    <recommendedName>
        <fullName evidence="6">FYVE-type domain-containing protein</fullName>
    </recommendedName>
</protein>
<dbReference type="Pfam" id="PF01363">
    <property type="entry name" value="FYVE"/>
    <property type="match status" value="1"/>
</dbReference>
<dbReference type="GO" id="GO:0005829">
    <property type="term" value="C:cytosol"/>
    <property type="evidence" value="ECO:0007669"/>
    <property type="project" value="TreeGrafter"/>
</dbReference>
<feature type="region of interest" description="Disordered" evidence="5">
    <location>
        <begin position="1"/>
        <end position="36"/>
    </location>
</feature>
<dbReference type="InterPro" id="IPR017455">
    <property type="entry name" value="Znf_FYVE-rel"/>
</dbReference>
<evidence type="ECO:0000256" key="5">
    <source>
        <dbReference type="SAM" id="MobiDB-lite"/>
    </source>
</evidence>
<evidence type="ECO:0000256" key="3">
    <source>
        <dbReference type="ARBA" id="ARBA00022833"/>
    </source>
</evidence>
<dbReference type="PROSITE" id="PS50178">
    <property type="entry name" value="ZF_FYVE"/>
    <property type="match status" value="1"/>
</dbReference>
<organism evidence="7 8">
    <name type="scientific">Lagenidium giganteum</name>
    <dbReference type="NCBI Taxonomy" id="4803"/>
    <lineage>
        <taxon>Eukaryota</taxon>
        <taxon>Sar</taxon>
        <taxon>Stramenopiles</taxon>
        <taxon>Oomycota</taxon>
        <taxon>Peronosporomycetes</taxon>
        <taxon>Pythiales</taxon>
        <taxon>Pythiaceae</taxon>
    </lineage>
</organism>
<dbReference type="Gene3D" id="3.30.40.10">
    <property type="entry name" value="Zinc/RING finger domain, C3HC4 (zinc finger)"/>
    <property type="match status" value="1"/>
</dbReference>
<sequence>MGDHSEDAVGTPAAAPARSPNMSPVLAGKPGRTKRIRDKVLEEFRNVTRKSSVPAAPSMGLERGSSAGELTPLPRLSGGPPAMMLNPVEMEESDNEDPGVPHPVAKGKGCVLCERSFTVFRPKHTCKLCSKRICDDCSKNRVKLNLRAERKRGSRVCDTCARGFLSGTVGAPEASPPESPKRRDTLVFAEPTEEASSEDHHEKVAAPSSSSTLGAMAIKVKGPATAAAAAAKQLRSTVLKKDGPETIHASHLRLRHYFSLAVISGILLLRVAVTNAVRPPPVGPGEARNVENVSIVLAPLFLLARLLENVANVRMIGSYVLGLVVFEEVKRLQRRQKAPKQVTKIEIRRRRTVSSLSESARRAAGLPPTPPLSTTSVAMVPHQEDEEVLEVDTGDKMEEDDSFHFDKLVNSLAACVVKERTETGDLKVSPFLFMCDYTCGFISVFGRATSFAASTVNGYIGTIGTNLAGWPAPTSGALSWKEMSVRAVIEYEVEHNLATVGGKKKPSCCRCVLRLLWFLEFVEASMRYTLVESTDENCTPGASKAYEETIGTRHPWLIRKGVMSALGSIPTRSAIVAALNIGGSSAPSEELVMTNLRQSQAHMQVVMDELRRCLKEHDLLDLK</sequence>
<keyword evidence="8" id="KW-1185">Reference proteome</keyword>
<dbReference type="PANTHER" id="PTHR10219:SF43">
    <property type="entry name" value="GLYCOLIPID TRANSFER PROTEIN DOMAIN-CONTAINING PROTEIN"/>
    <property type="match status" value="1"/>
</dbReference>